<evidence type="ECO:0008006" key="4">
    <source>
        <dbReference type="Google" id="ProtNLM"/>
    </source>
</evidence>
<dbReference type="AlphaFoldDB" id="A0A4V2RJB9"/>
<protein>
    <recommendedName>
        <fullName evidence="4">Sulphur transport domain-containing protein</fullName>
    </recommendedName>
</protein>
<proteinExistence type="predicted"/>
<comment type="caution">
    <text evidence="2">The sequence shown here is derived from an EMBL/GenBank/DDBJ whole genome shotgun (WGS) entry which is preliminary data.</text>
</comment>
<accession>A0A4V2RJB9</accession>
<keyword evidence="3" id="KW-1185">Reference proteome</keyword>
<keyword evidence="1" id="KW-0812">Transmembrane</keyword>
<feature type="transmembrane region" description="Helical" evidence="1">
    <location>
        <begin position="89"/>
        <end position="116"/>
    </location>
</feature>
<organism evidence="2 3">
    <name type="scientific">Shinella granuli</name>
    <dbReference type="NCBI Taxonomy" id="323621"/>
    <lineage>
        <taxon>Bacteria</taxon>
        <taxon>Pseudomonadati</taxon>
        <taxon>Pseudomonadota</taxon>
        <taxon>Alphaproteobacteria</taxon>
        <taxon>Hyphomicrobiales</taxon>
        <taxon>Rhizobiaceae</taxon>
        <taxon>Shinella</taxon>
    </lineage>
</organism>
<reference evidence="2 3" key="1">
    <citation type="submission" date="2019-03" db="EMBL/GenBank/DDBJ databases">
        <title>Genomic Encyclopedia of Type Strains, Phase IV (KMG-IV): sequencing the most valuable type-strain genomes for metagenomic binning, comparative biology and taxonomic classification.</title>
        <authorList>
            <person name="Goeker M."/>
        </authorList>
    </citation>
    <scope>NUCLEOTIDE SEQUENCE [LARGE SCALE GENOMIC DNA]</scope>
    <source>
        <strain evidence="2 3">DSM 18401</strain>
    </source>
</reference>
<keyword evidence="1" id="KW-1133">Transmembrane helix</keyword>
<evidence type="ECO:0000256" key="1">
    <source>
        <dbReference type="SAM" id="Phobius"/>
    </source>
</evidence>
<dbReference type="RefSeq" id="WP_133033135.1">
    <property type="nucleotide sequence ID" value="NZ_BAABEI010000012.1"/>
</dbReference>
<dbReference type="Pfam" id="PF20398">
    <property type="entry name" value="DUF6691"/>
    <property type="match status" value="1"/>
</dbReference>
<dbReference type="EMBL" id="SLVX01000002">
    <property type="protein sequence ID" value="TCN47580.1"/>
    <property type="molecule type" value="Genomic_DNA"/>
</dbReference>
<evidence type="ECO:0000313" key="3">
    <source>
        <dbReference type="Proteomes" id="UP000295351"/>
    </source>
</evidence>
<keyword evidence="1" id="KW-0472">Membrane</keyword>
<feature type="transmembrane region" description="Helical" evidence="1">
    <location>
        <begin position="122"/>
        <end position="140"/>
    </location>
</feature>
<sequence>MTRFLPQILSALACGALFGLGLALSGMLDPARVQGFLDLAGAWDPSLAFVLGGAVAVMALGLVLVRRLARPAFAEGFHLPDTRPVDRRLILGSALFGLGWGLGGFCPGPALAALSLGRAEPLVFVTCMVAGMVLHDRLFARRAG</sequence>
<name>A0A4V2RJB9_SHIGR</name>
<dbReference type="InterPro" id="IPR046513">
    <property type="entry name" value="DUF6691"/>
</dbReference>
<dbReference type="Proteomes" id="UP000295351">
    <property type="component" value="Unassembled WGS sequence"/>
</dbReference>
<evidence type="ECO:0000313" key="2">
    <source>
        <dbReference type="EMBL" id="TCN47580.1"/>
    </source>
</evidence>
<gene>
    <name evidence="2" type="ORF">EV665_10299</name>
</gene>
<feature type="transmembrane region" description="Helical" evidence="1">
    <location>
        <begin position="47"/>
        <end position="69"/>
    </location>
</feature>